<feature type="transmembrane region" description="Helical" evidence="6">
    <location>
        <begin position="7"/>
        <end position="27"/>
    </location>
</feature>
<evidence type="ECO:0000256" key="2">
    <source>
        <dbReference type="ARBA" id="ARBA00022475"/>
    </source>
</evidence>
<feature type="transmembrane region" description="Helical" evidence="6">
    <location>
        <begin position="313"/>
        <end position="335"/>
    </location>
</feature>
<feature type="transmembrane region" description="Helical" evidence="6">
    <location>
        <begin position="75"/>
        <end position="93"/>
    </location>
</feature>
<feature type="transmembrane region" description="Helical" evidence="6">
    <location>
        <begin position="263"/>
        <end position="280"/>
    </location>
</feature>
<protein>
    <submittedName>
        <fullName evidence="8">MFS transporter</fullName>
    </submittedName>
</protein>
<feature type="domain" description="Major facilitator superfamily (MFS) profile" evidence="7">
    <location>
        <begin position="7"/>
        <end position="370"/>
    </location>
</feature>
<keyword evidence="2" id="KW-1003">Cell membrane</keyword>
<sequence length="370" mass="36345">MRPGEARLVAAGVAVIAVTYGLGRYAYGLYLPEFRAEFGMSAATAGALASAGYAAYCFAVVLSALLTARWSDRGTAVLAAATATTGTALIATASSGTAFVLGVLVSGTSTGLATPPLVSMVNRGVAEARRGAAQAIVNAGTGVGVLVSGPSALLASGNWRVAWVFFSALSLASAVAVFVAGRDLPVSQGKVVRAGRTPVRLVIASAVVGAASAAFLTFGRDLVVTVGGFDGGRSALFWIVLGAAGIVAAMTGDVVAKVGLERAWRPLTAALAAATVFLAVTPSVAFVAAAVFGASYVALTAVMVLAAGNASAVAASFLALSTGQVVGAAVVGWLIDAAGWLPAFAVAAGVALVAPAVTAGSSSRPVRAAR</sequence>
<keyword evidence="9" id="KW-1185">Reference proteome</keyword>
<dbReference type="InterPro" id="IPR036259">
    <property type="entry name" value="MFS_trans_sf"/>
</dbReference>
<feature type="transmembrane region" description="Helical" evidence="6">
    <location>
        <begin position="341"/>
        <end position="360"/>
    </location>
</feature>
<organism evidence="8 9">
    <name type="scientific">Allokutzneria multivorans</name>
    <dbReference type="NCBI Taxonomy" id="1142134"/>
    <lineage>
        <taxon>Bacteria</taxon>
        <taxon>Bacillati</taxon>
        <taxon>Actinomycetota</taxon>
        <taxon>Actinomycetes</taxon>
        <taxon>Pseudonocardiales</taxon>
        <taxon>Pseudonocardiaceae</taxon>
        <taxon>Allokutzneria</taxon>
    </lineage>
</organism>
<comment type="subcellular location">
    <subcellularLocation>
        <location evidence="1">Cell membrane</location>
        <topology evidence="1">Multi-pass membrane protein</topology>
    </subcellularLocation>
</comment>
<evidence type="ECO:0000256" key="3">
    <source>
        <dbReference type="ARBA" id="ARBA00022692"/>
    </source>
</evidence>
<dbReference type="RefSeq" id="WP_344870493.1">
    <property type="nucleotide sequence ID" value="NZ_BAABAL010000003.1"/>
</dbReference>
<dbReference type="InterPro" id="IPR020846">
    <property type="entry name" value="MFS_dom"/>
</dbReference>
<accession>A0ABP7QS78</accession>
<feature type="transmembrane region" description="Helical" evidence="6">
    <location>
        <begin position="201"/>
        <end position="223"/>
    </location>
</feature>
<dbReference type="InterPro" id="IPR050189">
    <property type="entry name" value="MFS_Efflux_Transporters"/>
</dbReference>
<keyword evidence="3 6" id="KW-0812">Transmembrane</keyword>
<dbReference type="Gene3D" id="1.20.1250.20">
    <property type="entry name" value="MFS general substrate transporter like domains"/>
    <property type="match status" value="1"/>
</dbReference>
<feature type="transmembrane region" description="Helical" evidence="6">
    <location>
        <begin position="161"/>
        <end position="180"/>
    </location>
</feature>
<feature type="transmembrane region" description="Helical" evidence="6">
    <location>
        <begin position="99"/>
        <end position="121"/>
    </location>
</feature>
<evidence type="ECO:0000256" key="1">
    <source>
        <dbReference type="ARBA" id="ARBA00004651"/>
    </source>
</evidence>
<gene>
    <name evidence="8" type="ORF">GCM10022247_01960</name>
</gene>
<dbReference type="PANTHER" id="PTHR43124">
    <property type="entry name" value="PURINE EFFLUX PUMP PBUE"/>
    <property type="match status" value="1"/>
</dbReference>
<comment type="caution">
    <text evidence="8">The sequence shown here is derived from an EMBL/GenBank/DDBJ whole genome shotgun (WGS) entry which is preliminary data.</text>
</comment>
<feature type="transmembrane region" description="Helical" evidence="6">
    <location>
        <begin position="47"/>
        <end position="68"/>
    </location>
</feature>
<name>A0ABP7QS78_9PSEU</name>
<reference evidence="9" key="1">
    <citation type="journal article" date="2019" name="Int. J. Syst. Evol. Microbiol.">
        <title>The Global Catalogue of Microorganisms (GCM) 10K type strain sequencing project: providing services to taxonomists for standard genome sequencing and annotation.</title>
        <authorList>
            <consortium name="The Broad Institute Genomics Platform"/>
            <consortium name="The Broad Institute Genome Sequencing Center for Infectious Disease"/>
            <person name="Wu L."/>
            <person name="Ma J."/>
        </authorList>
    </citation>
    <scope>NUCLEOTIDE SEQUENCE [LARGE SCALE GENOMIC DNA]</scope>
    <source>
        <strain evidence="9">JCM 17342</strain>
    </source>
</reference>
<dbReference type="InterPro" id="IPR011701">
    <property type="entry name" value="MFS"/>
</dbReference>
<dbReference type="EMBL" id="BAABAL010000003">
    <property type="protein sequence ID" value="GAA3987262.1"/>
    <property type="molecule type" value="Genomic_DNA"/>
</dbReference>
<feature type="transmembrane region" description="Helical" evidence="6">
    <location>
        <begin position="235"/>
        <end position="256"/>
    </location>
</feature>
<dbReference type="PROSITE" id="PS50850">
    <property type="entry name" value="MFS"/>
    <property type="match status" value="1"/>
</dbReference>
<proteinExistence type="predicted"/>
<feature type="transmembrane region" description="Helical" evidence="6">
    <location>
        <begin position="286"/>
        <end position="306"/>
    </location>
</feature>
<evidence type="ECO:0000256" key="5">
    <source>
        <dbReference type="ARBA" id="ARBA00023136"/>
    </source>
</evidence>
<evidence type="ECO:0000256" key="4">
    <source>
        <dbReference type="ARBA" id="ARBA00022989"/>
    </source>
</evidence>
<dbReference type="PANTHER" id="PTHR43124:SF3">
    <property type="entry name" value="CHLORAMPHENICOL EFFLUX PUMP RV0191"/>
    <property type="match status" value="1"/>
</dbReference>
<keyword evidence="4 6" id="KW-1133">Transmembrane helix</keyword>
<evidence type="ECO:0000313" key="8">
    <source>
        <dbReference type="EMBL" id="GAA3987262.1"/>
    </source>
</evidence>
<feature type="transmembrane region" description="Helical" evidence="6">
    <location>
        <begin position="133"/>
        <end position="155"/>
    </location>
</feature>
<dbReference type="Proteomes" id="UP001501747">
    <property type="component" value="Unassembled WGS sequence"/>
</dbReference>
<keyword evidence="5 6" id="KW-0472">Membrane</keyword>
<dbReference type="SUPFAM" id="SSF103473">
    <property type="entry name" value="MFS general substrate transporter"/>
    <property type="match status" value="1"/>
</dbReference>
<evidence type="ECO:0000313" key="9">
    <source>
        <dbReference type="Proteomes" id="UP001501747"/>
    </source>
</evidence>
<dbReference type="Pfam" id="PF07690">
    <property type="entry name" value="MFS_1"/>
    <property type="match status" value="1"/>
</dbReference>
<evidence type="ECO:0000259" key="7">
    <source>
        <dbReference type="PROSITE" id="PS50850"/>
    </source>
</evidence>
<evidence type="ECO:0000256" key="6">
    <source>
        <dbReference type="SAM" id="Phobius"/>
    </source>
</evidence>